<organism evidence="9 10">
    <name type="scientific">Hungatella hathewayi</name>
    <dbReference type="NCBI Taxonomy" id="154046"/>
    <lineage>
        <taxon>Bacteria</taxon>
        <taxon>Bacillati</taxon>
        <taxon>Bacillota</taxon>
        <taxon>Clostridia</taxon>
        <taxon>Lachnospirales</taxon>
        <taxon>Lachnospiraceae</taxon>
        <taxon>Hungatella</taxon>
    </lineage>
</organism>
<evidence type="ECO:0000256" key="1">
    <source>
        <dbReference type="ARBA" id="ARBA00004651"/>
    </source>
</evidence>
<reference evidence="9 10" key="1">
    <citation type="submission" date="2018-08" db="EMBL/GenBank/DDBJ databases">
        <title>A genome reference for cultivated species of the human gut microbiota.</title>
        <authorList>
            <person name="Zou Y."/>
            <person name="Xue W."/>
            <person name="Luo G."/>
        </authorList>
    </citation>
    <scope>NUCLEOTIDE SEQUENCE [LARGE SCALE GENOMIC DNA]</scope>
    <source>
        <strain evidence="9 10">TM09-12</strain>
    </source>
</reference>
<dbReference type="EMBL" id="QSON01000018">
    <property type="protein sequence ID" value="RGI97831.1"/>
    <property type="molecule type" value="Genomic_DNA"/>
</dbReference>
<comment type="similarity">
    <text evidence="7">Belongs to the binding-protein-dependent transport system permease family.</text>
</comment>
<evidence type="ECO:0000313" key="10">
    <source>
        <dbReference type="Proteomes" id="UP000263014"/>
    </source>
</evidence>
<name>A0A374NZQ9_9FIRM</name>
<keyword evidence="3" id="KW-1003">Cell membrane</keyword>
<dbReference type="PANTHER" id="PTHR30193">
    <property type="entry name" value="ABC TRANSPORTER PERMEASE PROTEIN"/>
    <property type="match status" value="1"/>
</dbReference>
<dbReference type="GO" id="GO:0005886">
    <property type="term" value="C:plasma membrane"/>
    <property type="evidence" value="ECO:0007669"/>
    <property type="project" value="UniProtKB-SubCell"/>
</dbReference>
<evidence type="ECO:0000256" key="6">
    <source>
        <dbReference type="ARBA" id="ARBA00023136"/>
    </source>
</evidence>
<dbReference type="InterPro" id="IPR051393">
    <property type="entry name" value="ABC_transporter_permease"/>
</dbReference>
<gene>
    <name evidence="9" type="ORF">DXD79_27105</name>
</gene>
<dbReference type="GO" id="GO:0055085">
    <property type="term" value="P:transmembrane transport"/>
    <property type="evidence" value="ECO:0007669"/>
    <property type="project" value="InterPro"/>
</dbReference>
<evidence type="ECO:0000259" key="8">
    <source>
        <dbReference type="PROSITE" id="PS50928"/>
    </source>
</evidence>
<feature type="transmembrane region" description="Helical" evidence="7">
    <location>
        <begin position="261"/>
        <end position="280"/>
    </location>
</feature>
<dbReference type="AlphaFoldDB" id="A0A374NZQ9"/>
<accession>A0A374NZQ9</accession>
<proteinExistence type="inferred from homology"/>
<dbReference type="InterPro" id="IPR035906">
    <property type="entry name" value="MetI-like_sf"/>
</dbReference>
<comment type="subcellular location">
    <subcellularLocation>
        <location evidence="1 7">Cell membrane</location>
        <topology evidence="1 7">Multi-pass membrane protein</topology>
    </subcellularLocation>
</comment>
<feature type="transmembrane region" description="Helical" evidence="7">
    <location>
        <begin position="104"/>
        <end position="124"/>
    </location>
</feature>
<feature type="transmembrane region" description="Helical" evidence="7">
    <location>
        <begin position="165"/>
        <end position="182"/>
    </location>
</feature>
<evidence type="ECO:0000256" key="4">
    <source>
        <dbReference type="ARBA" id="ARBA00022692"/>
    </source>
</evidence>
<feature type="transmembrane region" description="Helical" evidence="7">
    <location>
        <begin position="213"/>
        <end position="233"/>
    </location>
</feature>
<dbReference type="RefSeq" id="WP_117621492.1">
    <property type="nucleotide sequence ID" value="NZ_QSON01000018.1"/>
</dbReference>
<evidence type="ECO:0000313" key="9">
    <source>
        <dbReference type="EMBL" id="RGI97831.1"/>
    </source>
</evidence>
<keyword evidence="5 7" id="KW-1133">Transmembrane helix</keyword>
<keyword evidence="4 7" id="KW-0812">Transmembrane</keyword>
<evidence type="ECO:0000256" key="3">
    <source>
        <dbReference type="ARBA" id="ARBA00022475"/>
    </source>
</evidence>
<evidence type="ECO:0000256" key="5">
    <source>
        <dbReference type="ARBA" id="ARBA00022989"/>
    </source>
</evidence>
<protein>
    <submittedName>
        <fullName evidence="9">Sugar ABC transporter permease</fullName>
    </submittedName>
</protein>
<keyword evidence="6 7" id="KW-0472">Membrane</keyword>
<feature type="transmembrane region" description="Helical" evidence="7">
    <location>
        <begin position="71"/>
        <end position="92"/>
    </location>
</feature>
<evidence type="ECO:0000256" key="2">
    <source>
        <dbReference type="ARBA" id="ARBA00022448"/>
    </source>
</evidence>
<dbReference type="PANTHER" id="PTHR30193:SF37">
    <property type="entry name" value="INNER MEMBRANE ABC TRANSPORTER PERMEASE PROTEIN YCJO"/>
    <property type="match status" value="1"/>
</dbReference>
<dbReference type="SUPFAM" id="SSF161098">
    <property type="entry name" value="MetI-like"/>
    <property type="match status" value="1"/>
</dbReference>
<dbReference type="Proteomes" id="UP000263014">
    <property type="component" value="Unassembled WGS sequence"/>
</dbReference>
<comment type="caution">
    <text evidence="9">The sequence shown here is derived from an EMBL/GenBank/DDBJ whole genome shotgun (WGS) entry which is preliminary data.</text>
</comment>
<dbReference type="Pfam" id="PF00528">
    <property type="entry name" value="BPD_transp_1"/>
    <property type="match status" value="1"/>
</dbReference>
<dbReference type="PROSITE" id="PS50928">
    <property type="entry name" value="ABC_TM1"/>
    <property type="match status" value="1"/>
</dbReference>
<feature type="domain" description="ABC transmembrane type-1" evidence="8">
    <location>
        <begin position="67"/>
        <end position="281"/>
    </location>
</feature>
<feature type="transmembrane region" description="Helical" evidence="7">
    <location>
        <begin position="12"/>
        <end position="38"/>
    </location>
</feature>
<dbReference type="Gene3D" id="1.10.3720.10">
    <property type="entry name" value="MetI-like"/>
    <property type="match status" value="1"/>
</dbReference>
<sequence length="293" mass="32997">MKNKKIHLTPYLFILPAFAIHLALVTLPSLSTLVMSLYEWNGLGAAKFIGLDNFKEIAADPMVKQAILHNIEWLLVFITVPLILGFVVAIIVSQLNRGQMIFRTTFFIPYVISAAVAGKIWTAYMNPYYGFNQVFAKLGWDGLAKTLWLGNPKIALYSVAFVDNWHWWGFIMVLFLGALQQVDSELYEAARVDGANRFQELLHVSIPGIRPTIAFVLIMTIMWSFLTFDYVYIMTNGGPANATEIMSTYIYKNAFTKYRAGYANALCVIQCGICIILYFVQKVISEKGGIENG</sequence>
<dbReference type="CDD" id="cd06261">
    <property type="entry name" value="TM_PBP2"/>
    <property type="match status" value="1"/>
</dbReference>
<keyword evidence="2 7" id="KW-0813">Transport</keyword>
<dbReference type="InterPro" id="IPR000515">
    <property type="entry name" value="MetI-like"/>
</dbReference>
<evidence type="ECO:0000256" key="7">
    <source>
        <dbReference type="RuleBase" id="RU363032"/>
    </source>
</evidence>